<evidence type="ECO:0000313" key="2">
    <source>
        <dbReference type="EMBL" id="OHA21245.1"/>
    </source>
</evidence>
<organism evidence="2 3">
    <name type="scientific">Candidatus Taylorbacteria bacterium RIFCSPHIGHO2_01_FULL_51_15</name>
    <dbReference type="NCBI Taxonomy" id="1802304"/>
    <lineage>
        <taxon>Bacteria</taxon>
        <taxon>Candidatus Tayloriibacteriota</taxon>
    </lineage>
</organism>
<proteinExistence type="predicted"/>
<sequence length="104" mass="11554">MKRFIRNIEDFVCEECGARVTGSGYTNHCPACLWSKHVDENPGDRASLCGGSMEPQSALVSSGGVSRIIHKCTRCGFIRAQDVAKEDNMERLIELSEQPFQYPS</sequence>
<dbReference type="InterPro" id="IPR024439">
    <property type="entry name" value="RNHCP"/>
</dbReference>
<dbReference type="Proteomes" id="UP000178121">
    <property type="component" value="Unassembled WGS sequence"/>
</dbReference>
<dbReference type="Pfam" id="PF12647">
    <property type="entry name" value="RNHCP"/>
    <property type="match status" value="1"/>
</dbReference>
<comment type="caution">
    <text evidence="2">The sequence shown here is derived from an EMBL/GenBank/DDBJ whole genome shotgun (WGS) entry which is preliminary data.</text>
</comment>
<evidence type="ECO:0000313" key="3">
    <source>
        <dbReference type="Proteomes" id="UP000178121"/>
    </source>
</evidence>
<name>A0A1G2MBD0_9BACT</name>
<reference evidence="2 3" key="1">
    <citation type="journal article" date="2016" name="Nat. Commun.">
        <title>Thousands of microbial genomes shed light on interconnected biogeochemical processes in an aquifer system.</title>
        <authorList>
            <person name="Anantharaman K."/>
            <person name="Brown C.T."/>
            <person name="Hug L.A."/>
            <person name="Sharon I."/>
            <person name="Castelle C.J."/>
            <person name="Probst A.J."/>
            <person name="Thomas B.C."/>
            <person name="Singh A."/>
            <person name="Wilkins M.J."/>
            <person name="Karaoz U."/>
            <person name="Brodie E.L."/>
            <person name="Williams K.H."/>
            <person name="Hubbard S.S."/>
            <person name="Banfield J.F."/>
        </authorList>
    </citation>
    <scope>NUCLEOTIDE SEQUENCE [LARGE SCALE GENOMIC DNA]</scope>
</reference>
<dbReference type="EMBL" id="MHRI01000011">
    <property type="protein sequence ID" value="OHA21245.1"/>
    <property type="molecule type" value="Genomic_DNA"/>
</dbReference>
<feature type="domain" description="RNHCP" evidence="1">
    <location>
        <begin position="9"/>
        <end position="92"/>
    </location>
</feature>
<protein>
    <recommendedName>
        <fullName evidence="1">RNHCP domain-containing protein</fullName>
    </recommendedName>
</protein>
<dbReference type="AlphaFoldDB" id="A0A1G2MBD0"/>
<gene>
    <name evidence="2" type="ORF">A2849_00405</name>
</gene>
<accession>A0A1G2MBD0</accession>
<evidence type="ECO:0000259" key="1">
    <source>
        <dbReference type="Pfam" id="PF12647"/>
    </source>
</evidence>